<dbReference type="GO" id="GO:0005345">
    <property type="term" value="F:purine nucleobase transmembrane transporter activity"/>
    <property type="evidence" value="ECO:0007669"/>
    <property type="project" value="TreeGrafter"/>
</dbReference>
<organism evidence="8 9">
    <name type="scientific">Campylobacter porcelli</name>
    <dbReference type="NCBI Taxonomy" id="1660073"/>
    <lineage>
        <taxon>Bacteria</taxon>
        <taxon>Pseudomonadati</taxon>
        <taxon>Campylobacterota</taxon>
        <taxon>Epsilonproteobacteria</taxon>
        <taxon>Campylobacterales</taxon>
        <taxon>Campylobacteraceae</taxon>
        <taxon>Campylobacter</taxon>
    </lineage>
</organism>
<evidence type="ECO:0000256" key="5">
    <source>
        <dbReference type="ARBA" id="ARBA00022989"/>
    </source>
</evidence>
<sequence length="440" mass="46768">MDIFKLKQNGTTIKTELNAALTTFLAMLYIVPVNALILSDAGMPKEALLVATALITIIATIFNGLWANTPVALSTGMGLNAYFTYSMVIGMQIPWQTALGAIFISSAVFTILSFTNFRLWIIKNIPLDLRCAISAGIGAFICFIGLSQMGLIVSSPATKVAIGNVADPKVLIGLIGVILMIIFWALKIRGGFVLAIAITSITAWVFGIYEIPQSIVSMPVSIAPIFGELDIFSALQISLLPAVLTLFVTHLFDSIGTLTGVGNRANLFSSSEGEKKLARNLESDAIASMAGATIGTSTVTAFAESASGVEAGGRTGLTAVFIGIFFIFTLFFLPLFGAIPANAIYPVLVMVGILMFSELGKINYTDPAICVSTFLTVILMPLTYSITIGLSVGFISYFIVKLALRRWEDLNLGVITLAVISLFAFAASSMPDLFQSIIGG</sequence>
<feature type="transmembrane region" description="Helical" evidence="7">
    <location>
        <begin position="343"/>
        <end position="362"/>
    </location>
</feature>
<dbReference type="GO" id="GO:0005886">
    <property type="term" value="C:plasma membrane"/>
    <property type="evidence" value="ECO:0007669"/>
    <property type="project" value="TreeGrafter"/>
</dbReference>
<comment type="similarity">
    <text evidence="2">Belongs to the nucleobase:cation symporter-2 (NCS2) (TC 2.A.40) family. Azg-like subfamily.</text>
</comment>
<dbReference type="STRING" id="1660073.CSUIS_0727"/>
<gene>
    <name evidence="8" type="ORF">CSUIS_0727</name>
</gene>
<dbReference type="Pfam" id="PF00860">
    <property type="entry name" value="Xan_ur_permease"/>
    <property type="match status" value="1"/>
</dbReference>
<feature type="transmembrane region" description="Helical" evidence="7">
    <location>
        <begin position="47"/>
        <end position="67"/>
    </location>
</feature>
<feature type="transmembrane region" description="Helical" evidence="7">
    <location>
        <begin position="315"/>
        <end position="336"/>
    </location>
</feature>
<keyword evidence="6 7" id="KW-0472">Membrane</keyword>
<evidence type="ECO:0000256" key="2">
    <source>
        <dbReference type="ARBA" id="ARBA00005697"/>
    </source>
</evidence>
<keyword evidence="3" id="KW-0813">Transport</keyword>
<feature type="transmembrane region" description="Helical" evidence="7">
    <location>
        <begin position="374"/>
        <end position="400"/>
    </location>
</feature>
<comment type="subcellular location">
    <subcellularLocation>
        <location evidence="1">Endomembrane system</location>
        <topology evidence="1">Multi-pass membrane protein</topology>
    </subcellularLocation>
</comment>
<dbReference type="PANTHER" id="PTHR43337">
    <property type="entry name" value="XANTHINE/URACIL PERMEASE C887.17-RELATED"/>
    <property type="match status" value="1"/>
</dbReference>
<dbReference type="EMBL" id="CP018789">
    <property type="protein sequence ID" value="ARR00543.1"/>
    <property type="molecule type" value="Genomic_DNA"/>
</dbReference>
<dbReference type="GO" id="GO:0012505">
    <property type="term" value="C:endomembrane system"/>
    <property type="evidence" value="ECO:0007669"/>
    <property type="project" value="UniProtKB-SubCell"/>
</dbReference>
<keyword evidence="5 7" id="KW-1133">Transmembrane helix</keyword>
<feature type="transmembrane region" description="Helical" evidence="7">
    <location>
        <begin position="20"/>
        <end position="38"/>
    </location>
</feature>
<feature type="transmembrane region" description="Helical" evidence="7">
    <location>
        <begin position="231"/>
        <end position="252"/>
    </location>
</feature>
<proteinExistence type="inferred from homology"/>
<evidence type="ECO:0000256" key="6">
    <source>
        <dbReference type="ARBA" id="ARBA00023136"/>
    </source>
</evidence>
<evidence type="ECO:0000256" key="1">
    <source>
        <dbReference type="ARBA" id="ARBA00004127"/>
    </source>
</evidence>
<dbReference type="InterPro" id="IPR006043">
    <property type="entry name" value="NCS2"/>
</dbReference>
<dbReference type="KEGG" id="camy:CSUIS_0727"/>
<feature type="transmembrane region" description="Helical" evidence="7">
    <location>
        <begin position="129"/>
        <end position="150"/>
    </location>
</feature>
<dbReference type="AlphaFoldDB" id="A0A1X9SWF8"/>
<evidence type="ECO:0000256" key="3">
    <source>
        <dbReference type="ARBA" id="ARBA00022448"/>
    </source>
</evidence>
<reference evidence="9" key="1">
    <citation type="journal article" date="2017" name="Genome Biol. Evol.">
        <title>Comparative Genomic Analysis Identifies a Campylobacter Clade Deficient in Selenium Metabolism.</title>
        <authorList>
            <person name="Miller W.G."/>
            <person name="Yee E."/>
            <person name="Lopes B.S."/>
            <person name="Chapman M.H."/>
            <person name="Huynh S."/>
            <person name="Bono J.L."/>
            <person name="Parker C.T."/>
            <person name="Strachan N.J.C."/>
            <person name="Forbes K.J."/>
        </authorList>
    </citation>
    <scope>NUCLEOTIDE SEQUENCE [LARGE SCALE GENOMIC DNA]</scope>
    <source>
        <strain evidence="9">RM6137</strain>
    </source>
</reference>
<dbReference type="PANTHER" id="PTHR43337:SF1">
    <property type="entry name" value="XANTHINE_URACIL PERMEASE C887.17-RELATED"/>
    <property type="match status" value="1"/>
</dbReference>
<evidence type="ECO:0000256" key="7">
    <source>
        <dbReference type="SAM" id="Phobius"/>
    </source>
</evidence>
<dbReference type="Proteomes" id="UP000194260">
    <property type="component" value="Chromosome"/>
</dbReference>
<feature type="transmembrane region" description="Helical" evidence="7">
    <location>
        <begin position="285"/>
        <end position="303"/>
    </location>
</feature>
<feature type="transmembrane region" description="Helical" evidence="7">
    <location>
        <begin position="412"/>
        <end position="430"/>
    </location>
</feature>
<keyword evidence="4 7" id="KW-0812">Transmembrane</keyword>
<name>A0A1X9SWF8_9BACT</name>
<evidence type="ECO:0000313" key="8">
    <source>
        <dbReference type="EMBL" id="ARR00543.1"/>
    </source>
</evidence>
<feature type="transmembrane region" description="Helical" evidence="7">
    <location>
        <begin position="193"/>
        <end position="211"/>
    </location>
</feature>
<feature type="transmembrane region" description="Helical" evidence="7">
    <location>
        <begin position="170"/>
        <end position="186"/>
    </location>
</feature>
<accession>A0A1X9SWF8</accession>
<dbReference type="RefSeq" id="WP_086297172.1">
    <property type="nucleotide sequence ID" value="NZ_CP018789.1"/>
</dbReference>
<dbReference type="InterPro" id="IPR045018">
    <property type="entry name" value="Azg-like"/>
</dbReference>
<protein>
    <submittedName>
        <fullName evidence="8">Xanthine/uracil/vitamin C permease</fullName>
    </submittedName>
</protein>
<feature type="transmembrane region" description="Helical" evidence="7">
    <location>
        <begin position="93"/>
        <end position="117"/>
    </location>
</feature>
<evidence type="ECO:0000313" key="9">
    <source>
        <dbReference type="Proteomes" id="UP000194260"/>
    </source>
</evidence>
<evidence type="ECO:0000256" key="4">
    <source>
        <dbReference type="ARBA" id="ARBA00022692"/>
    </source>
</evidence>